<dbReference type="VEuPathDB" id="TrichDB:TVAGG3_0742650"/>
<dbReference type="Proteomes" id="UP000001542">
    <property type="component" value="Unassembled WGS sequence"/>
</dbReference>
<name>A2EMX6_TRIV3</name>
<protein>
    <submittedName>
        <fullName evidence="1">Uncharacterized protein</fullName>
    </submittedName>
</protein>
<dbReference type="VEuPathDB" id="TrichDB:TVAG_123840"/>
<dbReference type="InParanoid" id="A2EMX6"/>
<accession>A2EMX6</accession>
<dbReference type="AlphaFoldDB" id="A2EMX6"/>
<evidence type="ECO:0000313" key="2">
    <source>
        <dbReference type="Proteomes" id="UP000001542"/>
    </source>
</evidence>
<sequence>MPKPKAFKIICTYRHPGQARIKMVYCNETGAFLSAPQEIDNDEYIKHIHLLQQQANAAHRPRHKAVMQKISPKPDITVDSEIDTKIQSLEELSLDPDNTTYPTVFEHNIFDEYDEAPPFQNINDLF</sequence>
<keyword evidence="2" id="KW-1185">Reference proteome</keyword>
<evidence type="ECO:0000313" key="1">
    <source>
        <dbReference type="EMBL" id="EAY05961.1"/>
    </source>
</evidence>
<reference evidence="1" key="1">
    <citation type="submission" date="2006-10" db="EMBL/GenBank/DDBJ databases">
        <authorList>
            <person name="Amadeo P."/>
            <person name="Zhao Q."/>
            <person name="Wortman J."/>
            <person name="Fraser-Liggett C."/>
            <person name="Carlton J."/>
        </authorList>
    </citation>
    <scope>NUCLEOTIDE SEQUENCE</scope>
    <source>
        <strain evidence="1">G3</strain>
    </source>
</reference>
<dbReference type="RefSeq" id="XP_001318184.1">
    <property type="nucleotide sequence ID" value="XM_001318149.1"/>
</dbReference>
<dbReference type="KEGG" id="tva:4763833"/>
<reference evidence="1" key="2">
    <citation type="journal article" date="2007" name="Science">
        <title>Draft genome sequence of the sexually transmitted pathogen Trichomonas vaginalis.</title>
        <authorList>
            <person name="Carlton J.M."/>
            <person name="Hirt R.P."/>
            <person name="Silva J.C."/>
            <person name="Delcher A.L."/>
            <person name="Schatz M."/>
            <person name="Zhao Q."/>
            <person name="Wortman J.R."/>
            <person name="Bidwell S.L."/>
            <person name="Alsmark U.C.M."/>
            <person name="Besteiro S."/>
            <person name="Sicheritz-Ponten T."/>
            <person name="Noel C.J."/>
            <person name="Dacks J.B."/>
            <person name="Foster P.G."/>
            <person name="Simillion C."/>
            <person name="Van de Peer Y."/>
            <person name="Miranda-Saavedra D."/>
            <person name="Barton G.J."/>
            <person name="Westrop G.D."/>
            <person name="Mueller S."/>
            <person name="Dessi D."/>
            <person name="Fiori P.L."/>
            <person name="Ren Q."/>
            <person name="Paulsen I."/>
            <person name="Zhang H."/>
            <person name="Bastida-Corcuera F.D."/>
            <person name="Simoes-Barbosa A."/>
            <person name="Brown M.T."/>
            <person name="Hayes R.D."/>
            <person name="Mukherjee M."/>
            <person name="Okumura C.Y."/>
            <person name="Schneider R."/>
            <person name="Smith A.J."/>
            <person name="Vanacova S."/>
            <person name="Villalvazo M."/>
            <person name="Haas B.J."/>
            <person name="Pertea M."/>
            <person name="Feldblyum T.V."/>
            <person name="Utterback T.R."/>
            <person name="Shu C.L."/>
            <person name="Osoegawa K."/>
            <person name="de Jong P.J."/>
            <person name="Hrdy I."/>
            <person name="Horvathova L."/>
            <person name="Zubacova Z."/>
            <person name="Dolezal P."/>
            <person name="Malik S.B."/>
            <person name="Logsdon J.M. Jr."/>
            <person name="Henze K."/>
            <person name="Gupta A."/>
            <person name="Wang C.C."/>
            <person name="Dunne R.L."/>
            <person name="Upcroft J.A."/>
            <person name="Upcroft P."/>
            <person name="White O."/>
            <person name="Salzberg S.L."/>
            <person name="Tang P."/>
            <person name="Chiu C.-H."/>
            <person name="Lee Y.-S."/>
            <person name="Embley T.M."/>
            <person name="Coombs G.H."/>
            <person name="Mottram J.C."/>
            <person name="Tachezy J."/>
            <person name="Fraser-Liggett C.M."/>
            <person name="Johnson P.J."/>
        </authorList>
    </citation>
    <scope>NUCLEOTIDE SEQUENCE [LARGE SCALE GENOMIC DNA]</scope>
    <source>
        <strain evidence="1">G3</strain>
    </source>
</reference>
<organism evidence="1 2">
    <name type="scientific">Trichomonas vaginalis (strain ATCC PRA-98 / G3)</name>
    <dbReference type="NCBI Taxonomy" id="412133"/>
    <lineage>
        <taxon>Eukaryota</taxon>
        <taxon>Metamonada</taxon>
        <taxon>Parabasalia</taxon>
        <taxon>Trichomonadida</taxon>
        <taxon>Trichomonadidae</taxon>
        <taxon>Trichomonas</taxon>
    </lineage>
</organism>
<gene>
    <name evidence="1" type="ORF">TVAG_123840</name>
</gene>
<proteinExistence type="predicted"/>
<dbReference type="EMBL" id="DS113435">
    <property type="protein sequence ID" value="EAY05961.1"/>
    <property type="molecule type" value="Genomic_DNA"/>
</dbReference>